<reference evidence="2 3" key="1">
    <citation type="submission" date="2020-02" db="EMBL/GenBank/DDBJ databases">
        <title>Genome sequence of the type strain CGMCC 1.15528 of Mesorhizobium zhangyense.</title>
        <authorList>
            <person name="Gao J."/>
            <person name="Sun J."/>
        </authorList>
    </citation>
    <scope>NUCLEOTIDE SEQUENCE [LARGE SCALE GENOMIC DNA]</scope>
    <source>
        <strain evidence="2 3">CGMCC 1.15528</strain>
    </source>
</reference>
<sequence>MLQWVAVDRQDLEELRTFDTLQIALISIGNFFLSGSLWIFAEQFFGREVFEWTPLSGFCVGAAMFGLVMIMAGCVLWRLRRRKVSNIFDGLGEI</sequence>
<evidence type="ECO:0000256" key="1">
    <source>
        <dbReference type="SAM" id="Phobius"/>
    </source>
</evidence>
<accession>A0A7C9RE55</accession>
<evidence type="ECO:0000313" key="2">
    <source>
        <dbReference type="EMBL" id="NGN44453.1"/>
    </source>
</evidence>
<dbReference type="EMBL" id="JAAKZG010000015">
    <property type="protein sequence ID" value="NGN44453.1"/>
    <property type="molecule type" value="Genomic_DNA"/>
</dbReference>
<protein>
    <submittedName>
        <fullName evidence="2">Uncharacterized protein</fullName>
    </submittedName>
</protein>
<feature type="transmembrane region" description="Helical" evidence="1">
    <location>
        <begin position="21"/>
        <end position="40"/>
    </location>
</feature>
<comment type="caution">
    <text evidence="2">The sequence shown here is derived from an EMBL/GenBank/DDBJ whole genome shotgun (WGS) entry which is preliminary data.</text>
</comment>
<feature type="transmembrane region" description="Helical" evidence="1">
    <location>
        <begin position="52"/>
        <end position="77"/>
    </location>
</feature>
<evidence type="ECO:0000313" key="3">
    <source>
        <dbReference type="Proteomes" id="UP000481252"/>
    </source>
</evidence>
<organism evidence="2 3">
    <name type="scientific">Mesorhizobium zhangyense</name>
    <dbReference type="NCBI Taxonomy" id="1776730"/>
    <lineage>
        <taxon>Bacteria</taxon>
        <taxon>Pseudomonadati</taxon>
        <taxon>Pseudomonadota</taxon>
        <taxon>Alphaproteobacteria</taxon>
        <taxon>Hyphomicrobiales</taxon>
        <taxon>Phyllobacteriaceae</taxon>
        <taxon>Mesorhizobium</taxon>
    </lineage>
</organism>
<name>A0A7C9RE55_9HYPH</name>
<dbReference type="Proteomes" id="UP000481252">
    <property type="component" value="Unassembled WGS sequence"/>
</dbReference>
<keyword evidence="3" id="KW-1185">Reference proteome</keyword>
<dbReference type="RefSeq" id="WP_165120835.1">
    <property type="nucleotide sequence ID" value="NZ_JAAKZG010000015.1"/>
</dbReference>
<keyword evidence="1" id="KW-0472">Membrane</keyword>
<dbReference type="AlphaFoldDB" id="A0A7C9RE55"/>
<gene>
    <name evidence="2" type="ORF">G6N74_25615</name>
</gene>
<proteinExistence type="predicted"/>
<keyword evidence="1" id="KW-0812">Transmembrane</keyword>
<keyword evidence="1" id="KW-1133">Transmembrane helix</keyword>